<gene>
    <name evidence="1" type="ORF">PX52LOC_03145</name>
</gene>
<dbReference type="GO" id="GO:0008168">
    <property type="term" value="F:methyltransferase activity"/>
    <property type="evidence" value="ECO:0007669"/>
    <property type="project" value="UniProtKB-KW"/>
</dbReference>
<proteinExistence type="predicted"/>
<dbReference type="PANTHER" id="PTHR43861:SF6">
    <property type="entry name" value="METHYLTRANSFERASE TYPE 11"/>
    <property type="match status" value="1"/>
</dbReference>
<dbReference type="InterPro" id="IPR029063">
    <property type="entry name" value="SAM-dependent_MTases_sf"/>
</dbReference>
<dbReference type="OrthoDB" id="2577067at2"/>
<dbReference type="EMBL" id="CP042425">
    <property type="protein sequence ID" value="QEL16205.1"/>
    <property type="molecule type" value="Genomic_DNA"/>
</dbReference>
<sequence length="321" mass="35648">MMLPRLTERPLAAPAEPVAWDETECPLCGRNDAACVQEAQDPTPTAGEGLWFAVVECRHCSLRYTNPRPDAASIGAFYPSDYKPHRRPRKIQLARATSWLGRFSGRSPERRGLLPWIGPPGRLLDFGCGGGSFLKRMADQGWQVTGLDAAVGAVQDVQESFGLKALAGTLPHDDLEPGSFDVVTMWHSLEHVHDPLAILGEAYQLLAPGGKLIVACPNIESTSFRWFGPAWFGLDLPRHLTHFTPKTLRDALESAGYAVESLRLIRQNDWLRSSAKLAVRRQSDAIWHRPLLWKPVAKLVAWLTYVWGQSDCMIAVAQRPL</sequence>
<dbReference type="PANTHER" id="PTHR43861">
    <property type="entry name" value="TRANS-ACONITATE 2-METHYLTRANSFERASE-RELATED"/>
    <property type="match status" value="1"/>
</dbReference>
<dbReference type="SUPFAM" id="SSF53335">
    <property type="entry name" value="S-adenosyl-L-methionine-dependent methyltransferases"/>
    <property type="match status" value="1"/>
</dbReference>
<dbReference type="KEGG" id="lrs:PX52LOC_03145"/>
<keyword evidence="1" id="KW-0808">Transferase</keyword>
<dbReference type="GO" id="GO:0032259">
    <property type="term" value="P:methylation"/>
    <property type="evidence" value="ECO:0007669"/>
    <property type="project" value="UniProtKB-KW"/>
</dbReference>
<protein>
    <submittedName>
        <fullName evidence="1">Methyltransferase</fullName>
    </submittedName>
</protein>
<evidence type="ECO:0000313" key="1">
    <source>
        <dbReference type="EMBL" id="QEL16205.1"/>
    </source>
</evidence>
<keyword evidence="2" id="KW-1185">Reference proteome</keyword>
<name>A0A5C1AC87_9BACT</name>
<evidence type="ECO:0000313" key="2">
    <source>
        <dbReference type="Proteomes" id="UP000324974"/>
    </source>
</evidence>
<reference evidence="2" key="1">
    <citation type="submission" date="2019-08" db="EMBL/GenBank/DDBJ databases">
        <title>Limnoglobus roseus gen. nov., sp. nov., a novel freshwater planctomycete with a giant genome from the family Gemmataceae.</title>
        <authorList>
            <person name="Kulichevskaya I.S."/>
            <person name="Naumoff D.G."/>
            <person name="Miroshnikov K."/>
            <person name="Ivanova A."/>
            <person name="Philippov D.A."/>
            <person name="Hakobyan A."/>
            <person name="Rijpstra I.C."/>
            <person name="Sinninghe Damste J.S."/>
            <person name="Liesack W."/>
            <person name="Dedysh S.N."/>
        </authorList>
    </citation>
    <scope>NUCLEOTIDE SEQUENCE [LARGE SCALE GENOMIC DNA]</scope>
    <source>
        <strain evidence="2">PX52</strain>
    </source>
</reference>
<dbReference type="Gene3D" id="3.40.50.150">
    <property type="entry name" value="Vaccinia Virus protein VP39"/>
    <property type="match status" value="1"/>
</dbReference>
<dbReference type="RefSeq" id="WP_149110962.1">
    <property type="nucleotide sequence ID" value="NZ_CP042425.1"/>
</dbReference>
<keyword evidence="1" id="KW-0489">Methyltransferase</keyword>
<dbReference type="CDD" id="cd02440">
    <property type="entry name" value="AdoMet_MTases"/>
    <property type="match status" value="1"/>
</dbReference>
<dbReference type="Proteomes" id="UP000324974">
    <property type="component" value="Chromosome"/>
</dbReference>
<dbReference type="Pfam" id="PF13489">
    <property type="entry name" value="Methyltransf_23"/>
    <property type="match status" value="1"/>
</dbReference>
<dbReference type="AlphaFoldDB" id="A0A5C1AC87"/>
<accession>A0A5C1AC87</accession>
<organism evidence="1 2">
    <name type="scientific">Limnoglobus roseus</name>
    <dbReference type="NCBI Taxonomy" id="2598579"/>
    <lineage>
        <taxon>Bacteria</taxon>
        <taxon>Pseudomonadati</taxon>
        <taxon>Planctomycetota</taxon>
        <taxon>Planctomycetia</taxon>
        <taxon>Gemmatales</taxon>
        <taxon>Gemmataceae</taxon>
        <taxon>Limnoglobus</taxon>
    </lineage>
</organism>